<comment type="caution">
    <text evidence="2">The sequence shown here is derived from an EMBL/GenBank/DDBJ whole genome shotgun (WGS) entry which is preliminary data.</text>
</comment>
<evidence type="ECO:0000313" key="3">
    <source>
        <dbReference type="Proteomes" id="UP000886520"/>
    </source>
</evidence>
<keyword evidence="3" id="KW-1185">Reference proteome</keyword>
<evidence type="ECO:0000256" key="1">
    <source>
        <dbReference type="SAM" id="Phobius"/>
    </source>
</evidence>
<keyword evidence="1" id="KW-1133">Transmembrane helix</keyword>
<accession>A0A9D4UEK1</accession>
<feature type="transmembrane region" description="Helical" evidence="1">
    <location>
        <begin position="441"/>
        <end position="461"/>
    </location>
</feature>
<dbReference type="Proteomes" id="UP000886520">
    <property type="component" value="Chromosome 18"/>
</dbReference>
<feature type="transmembrane region" description="Helical" evidence="1">
    <location>
        <begin position="399"/>
        <end position="417"/>
    </location>
</feature>
<keyword evidence="1" id="KW-0472">Membrane</keyword>
<name>A0A9D4UEK1_ADICA</name>
<feature type="transmembrane region" description="Helical" evidence="1">
    <location>
        <begin position="92"/>
        <end position="111"/>
    </location>
</feature>
<protein>
    <submittedName>
        <fullName evidence="2">Uncharacterized protein</fullName>
    </submittedName>
</protein>
<dbReference type="AlphaFoldDB" id="A0A9D4UEK1"/>
<proteinExistence type="predicted"/>
<reference evidence="2" key="1">
    <citation type="submission" date="2021-01" db="EMBL/GenBank/DDBJ databases">
        <title>Adiantum capillus-veneris genome.</title>
        <authorList>
            <person name="Fang Y."/>
            <person name="Liao Q."/>
        </authorList>
    </citation>
    <scope>NUCLEOTIDE SEQUENCE</scope>
    <source>
        <strain evidence="2">H3</strain>
        <tissue evidence="2">Leaf</tissue>
    </source>
</reference>
<organism evidence="2 3">
    <name type="scientific">Adiantum capillus-veneris</name>
    <name type="common">Maidenhair fern</name>
    <dbReference type="NCBI Taxonomy" id="13818"/>
    <lineage>
        <taxon>Eukaryota</taxon>
        <taxon>Viridiplantae</taxon>
        <taxon>Streptophyta</taxon>
        <taxon>Embryophyta</taxon>
        <taxon>Tracheophyta</taxon>
        <taxon>Polypodiopsida</taxon>
        <taxon>Polypodiidae</taxon>
        <taxon>Polypodiales</taxon>
        <taxon>Pteridineae</taxon>
        <taxon>Pteridaceae</taxon>
        <taxon>Vittarioideae</taxon>
        <taxon>Adiantum</taxon>
    </lineage>
</organism>
<feature type="transmembrane region" description="Helical" evidence="1">
    <location>
        <begin position="33"/>
        <end position="54"/>
    </location>
</feature>
<keyword evidence="1" id="KW-0812">Transmembrane</keyword>
<gene>
    <name evidence="2" type="ORF">GOP47_0019162</name>
</gene>
<feature type="transmembrane region" description="Helical" evidence="1">
    <location>
        <begin position="336"/>
        <end position="362"/>
    </location>
</feature>
<evidence type="ECO:0000313" key="2">
    <source>
        <dbReference type="EMBL" id="KAI5066538.1"/>
    </source>
</evidence>
<feature type="transmembrane region" description="Helical" evidence="1">
    <location>
        <begin position="368"/>
        <end position="387"/>
    </location>
</feature>
<sequence>MLDERSVCFDSRERGRSRHAILRAEETMKPVSYVSYVLFAALIVVVVLVIRFGWAPFLLLRFAQFFGGTFANLIQAVSGSQVPTSDLVGTDWYTFSLFIPCLYFLAVCCEATGLQQWLLCYVICPTQITRAAFVLSLIDHHHPRLVLLTFSIGMALRLVFPRRQHAPELAMSNRISCRFAEFFFYMTLPTQTQIWHWHYMVPLALLVCVSRTNEVFWIWRSCHEEISCRDQERKRLEWFHRQASIKQFEDQYTKARCESFNATFGLFDHSRLMDILNNRYCWPNTVEGSPESMRHMGYPSDPCTRPEVEDRFYELIEKLRCSNFRRCLAERWDIHLFQIVVMAIAAITAFSVLSAVGLAAHLSTFSNIILVVFSIVGIPILLERLVFMSSIGQLDMAQWFSEMGLFAKVLIVAGLPLQPSSSSWELVVKGVEGLELVGCVLVYKLCGAMLLAFLILLSYLAEMTKAKTIWYNRLRPSFLFKDKSYLHLPEGIIWVAEVVLDTRRACMCNVDSRFYSCNHKQLMDVMSLLEDLDKALAGDCNDTSTFAGLLPESSVVISDPAIRKRAITAGLFKSLIKDFESFTTGSGLEEFCSQLYPILAMLHRIFLMHSETTTTLAMLEDQVAQMLESFASARSEHRPSVPSSDLKLMAILLKVSMLLFHFEAPDVLLSSSLADALIVWLEVRKTVPGIRYCDFI</sequence>
<dbReference type="EMBL" id="JABFUD020000018">
    <property type="protein sequence ID" value="KAI5066538.1"/>
    <property type="molecule type" value="Genomic_DNA"/>
</dbReference>